<evidence type="ECO:0000313" key="3">
    <source>
        <dbReference type="Proteomes" id="UP000001197"/>
    </source>
</evidence>
<dbReference type="InParanoid" id="A0A090CKP1"/>
<evidence type="ECO:0000313" key="2">
    <source>
        <dbReference type="EMBL" id="CDP29121.1"/>
    </source>
</evidence>
<accession>A0A090CKP1</accession>
<name>A0A090CKP1_PODAN</name>
<dbReference type="EMBL" id="FO904940">
    <property type="protein sequence ID" value="CDP29121.1"/>
    <property type="molecule type" value="Genomic_DNA"/>
</dbReference>
<reference evidence="2 3" key="1">
    <citation type="journal article" date="2008" name="Genome Biol.">
        <title>The genome sequence of the model ascomycete fungus Podospora anserina.</title>
        <authorList>
            <person name="Espagne E."/>
            <person name="Lespinet O."/>
            <person name="Malagnac F."/>
            <person name="Da Silva C."/>
            <person name="Jaillon O."/>
            <person name="Porcel B.M."/>
            <person name="Couloux A."/>
            <person name="Aury J.-M."/>
            <person name="Segurens B."/>
            <person name="Poulain J."/>
            <person name="Anthouard V."/>
            <person name="Grossetete S."/>
            <person name="Khalili H."/>
            <person name="Coppin E."/>
            <person name="Dequard-Chablat M."/>
            <person name="Picard M."/>
            <person name="Contamine V."/>
            <person name="Arnaise S."/>
            <person name="Bourdais A."/>
            <person name="Berteaux-Lecellier V."/>
            <person name="Gautheret D."/>
            <person name="de Vries R.P."/>
            <person name="Battaglia E."/>
            <person name="Coutinho P.M."/>
            <person name="Danchin E.G.J."/>
            <person name="Henrissat B."/>
            <person name="El Khoury R."/>
            <person name="Sainsard-Chanet A."/>
            <person name="Boivin A."/>
            <person name="Pinan-Lucarre B."/>
            <person name="Sellem C.H."/>
            <person name="Debuchy R."/>
            <person name="Wincker P."/>
            <person name="Weissenbach J."/>
            <person name="Silar P."/>
        </authorList>
    </citation>
    <scope>NUCLEOTIDE SEQUENCE [LARGE SCALE GENOMIC DNA]</scope>
    <source>
        <strain evidence="3">S / ATCC MYA-4624 / DSM 980 / FGSC 10383</strain>
    </source>
</reference>
<dbReference type="Proteomes" id="UP000001197">
    <property type="component" value="Chromosome 5"/>
</dbReference>
<reference evidence="3" key="2">
    <citation type="journal article" date="2014" name="Genetics">
        <title>Maintaining two mating types: Structure of the mating type locus and its role in heterokaryosis in Podospora anserina.</title>
        <authorList>
            <person name="Grognet P."/>
            <person name="Bidard F."/>
            <person name="Kuchly C."/>
            <person name="Tong L.C.H."/>
            <person name="Coppin E."/>
            <person name="Benkhali J.A."/>
            <person name="Couloux A."/>
            <person name="Wincker P."/>
            <person name="Debuchy R."/>
            <person name="Silar P."/>
        </authorList>
    </citation>
    <scope>GENOME REANNOTATION</scope>
    <source>
        <strain evidence="3">S / ATCC MYA-4624 / DSM 980 / FGSC 10383</strain>
    </source>
</reference>
<feature type="region of interest" description="Disordered" evidence="1">
    <location>
        <begin position="1"/>
        <end position="37"/>
    </location>
</feature>
<evidence type="ECO:0000256" key="1">
    <source>
        <dbReference type="SAM" id="MobiDB-lite"/>
    </source>
</evidence>
<dbReference type="eggNOG" id="ENOG502SJYB">
    <property type="taxonomic scope" value="Eukaryota"/>
</dbReference>
<organism evidence="2 3">
    <name type="scientific">Podospora anserina (strain S / ATCC MYA-4624 / DSM 980 / FGSC 10383)</name>
    <name type="common">Pleurage anserina</name>
    <dbReference type="NCBI Taxonomy" id="515849"/>
    <lineage>
        <taxon>Eukaryota</taxon>
        <taxon>Fungi</taxon>
        <taxon>Dikarya</taxon>
        <taxon>Ascomycota</taxon>
        <taxon>Pezizomycotina</taxon>
        <taxon>Sordariomycetes</taxon>
        <taxon>Sordariomycetidae</taxon>
        <taxon>Sordariales</taxon>
        <taxon>Podosporaceae</taxon>
        <taxon>Podospora</taxon>
        <taxon>Podospora anserina</taxon>
    </lineage>
</organism>
<keyword evidence="3" id="KW-1185">Reference proteome</keyword>
<dbReference type="STRING" id="515849.A0A090CKP1"/>
<proteinExistence type="predicted"/>
<dbReference type="AlphaFoldDB" id="A0A090CKP1"/>
<sequence>MTTPPHGSKRHRENDDDDDDHDDDNQRPTKITIGDNNENYPVLWSDYSQLPRLCWSLRDRDRDRRTSLPAPGAVRNMTIARVHTSSSRSQSLTFPPIETRYLRDLHPSFFQPTRPPPPPQRVRSSLPPRPGTTARPSPTTIYSLLQEQHLLDHRIHLPSPSSPSPSDLDKILTYLSTPIQTLTTTSFSSEAYDTFQHKSSLLPSQDDRLLPDGVLDTIAGCVPAFPQNRIYIPFNAMKPVNSLPDVIPTPYSFDGVRPAELEHLIRDREEEFIVVTKRYEVPVAPNFFVEVVGRGGKGGVAAVAVDGAYGARGMFVLRSYAPGERKRGEGKGEGLAFSGVYDAGGVLRLFVHFVAEQEEGVDKKVEGLGYYMAELGRWEMMRGRDEFLKGARAFRNLRSWAGRVREGAVEGGNCWVGGLLGGGGLMGRLPRC</sequence>
<feature type="region of interest" description="Disordered" evidence="1">
    <location>
        <begin position="107"/>
        <end position="138"/>
    </location>
</feature>
<protein>
    <submittedName>
        <fullName evidence="2">Uncharacterized protein</fullName>
    </submittedName>
</protein>